<evidence type="ECO:0000256" key="2">
    <source>
        <dbReference type="ARBA" id="ARBA00022679"/>
    </source>
</evidence>
<dbReference type="Gene3D" id="3.40.47.10">
    <property type="match status" value="2"/>
</dbReference>
<dbReference type="InterPro" id="IPR012328">
    <property type="entry name" value="Chalcone/stilbene_synt_C"/>
</dbReference>
<dbReference type="AlphaFoldDB" id="A0A2W0CEP8"/>
<keyword evidence="2" id="KW-0808">Transferase</keyword>
<dbReference type="PANTHER" id="PTHR11877">
    <property type="entry name" value="HYDROXYMETHYLGLUTARYL-COA SYNTHASE"/>
    <property type="match status" value="1"/>
</dbReference>
<dbReference type="CDD" id="cd00831">
    <property type="entry name" value="CHS_like"/>
    <property type="match status" value="1"/>
</dbReference>
<name>A0A2W0CEP8_9BACL</name>
<proteinExistence type="inferred from homology"/>
<dbReference type="OrthoDB" id="9786288at2"/>
<dbReference type="Pfam" id="PF00195">
    <property type="entry name" value="Chal_sti_synt_N"/>
    <property type="match status" value="1"/>
</dbReference>
<feature type="domain" description="Chalcone/stilbene synthase C-terminal" evidence="5">
    <location>
        <begin position="238"/>
        <end position="366"/>
    </location>
</feature>
<dbReference type="GO" id="GO:0030639">
    <property type="term" value="P:polyketide biosynthetic process"/>
    <property type="evidence" value="ECO:0007669"/>
    <property type="project" value="TreeGrafter"/>
</dbReference>
<dbReference type="PIRSF" id="PIRSF000451">
    <property type="entry name" value="PKS_III"/>
    <property type="match status" value="1"/>
</dbReference>
<dbReference type="InterPro" id="IPR016039">
    <property type="entry name" value="Thiolase-like"/>
</dbReference>
<dbReference type="InterPro" id="IPR011141">
    <property type="entry name" value="Polyketide_synthase_type-III"/>
</dbReference>
<evidence type="ECO:0000259" key="4">
    <source>
        <dbReference type="Pfam" id="PF00195"/>
    </source>
</evidence>
<dbReference type="GO" id="GO:0016747">
    <property type="term" value="F:acyltransferase activity, transferring groups other than amino-acyl groups"/>
    <property type="evidence" value="ECO:0007669"/>
    <property type="project" value="InterPro"/>
</dbReference>
<reference evidence="6 7" key="1">
    <citation type="submission" date="2018-01" db="EMBL/GenBank/DDBJ databases">
        <title>Genome sequence of the PGP bacterium Paenibacillus illinoisensis E3.</title>
        <authorList>
            <person name="Rolli E."/>
            <person name="Marasco R."/>
            <person name="Bessem C."/>
            <person name="Michoud G."/>
            <person name="Gaiarsa S."/>
            <person name="Borin S."/>
            <person name="Daffonchio D."/>
        </authorList>
    </citation>
    <scope>NUCLEOTIDE SEQUENCE [LARGE SCALE GENOMIC DNA]</scope>
    <source>
        <strain evidence="6 7">E3</strain>
    </source>
</reference>
<dbReference type="EMBL" id="PRLG01000029">
    <property type="protein sequence ID" value="PYY26298.1"/>
    <property type="molecule type" value="Genomic_DNA"/>
</dbReference>
<evidence type="ECO:0000313" key="6">
    <source>
        <dbReference type="EMBL" id="PYY26298.1"/>
    </source>
</evidence>
<comment type="similarity">
    <text evidence="1">Belongs to the thiolase-like superfamily. Chalcone/stilbene synthases family.</text>
</comment>
<feature type="active site" description="Acyl-thioester intermediate" evidence="3">
    <location>
        <position position="161"/>
    </location>
</feature>
<evidence type="ECO:0000259" key="5">
    <source>
        <dbReference type="Pfam" id="PF02797"/>
    </source>
</evidence>
<accession>A0A2W0CEP8</accession>
<sequence>MNQPLYNHTDIAILGMGTALPVHEVAQSDIAELIASSLEDQQDLARFAKRVFRSCGVETRYTVEPSYLGTLEDCRYLPSGDHSQIPSTQERMDTYKREALPLGMEAAQRAFKDASMSPEQITHIITVSCTGQYLPGLDVMLIRDLGLSPRVNRLPLIFQGCAAGLKAIQMARDVVQGTPDAQVLVVCVELCTLHFQPVKERGALFAASFFGDGASACIVGAPESEQQHYLDLGTGYSVLLPDSTEDMTWEVGNQGYDLYLSPRIPKLLGAHLQNELYQLLGSGSLPELWAIHPGGRGIVDSVQEVMNLRAEQTMYSREILRNVGNLSSNTILFVLHAMREDMKARNQSVTEGVAMAFGPGLIAELMKFTYVPSYTPALKEKDHVLL</sequence>
<gene>
    <name evidence="6" type="ORF">PIL02S_05688</name>
</gene>
<dbReference type="InterPro" id="IPR001099">
    <property type="entry name" value="Chalcone/stilbene_synt_N"/>
</dbReference>
<evidence type="ECO:0000256" key="3">
    <source>
        <dbReference type="PIRSR" id="PIRSR000451-1"/>
    </source>
</evidence>
<feature type="domain" description="Chalcone/stilbene synthase N-terminal" evidence="4">
    <location>
        <begin position="10"/>
        <end position="221"/>
    </location>
</feature>
<evidence type="ECO:0000313" key="7">
    <source>
        <dbReference type="Proteomes" id="UP000247459"/>
    </source>
</evidence>
<dbReference type="RefSeq" id="WP_110822312.1">
    <property type="nucleotide sequence ID" value="NZ_PRLG01000029.1"/>
</dbReference>
<evidence type="ECO:0000256" key="1">
    <source>
        <dbReference type="ARBA" id="ARBA00005531"/>
    </source>
</evidence>
<dbReference type="PANTHER" id="PTHR11877:SF46">
    <property type="entry name" value="TYPE III POLYKETIDE SYNTHASE A"/>
    <property type="match status" value="1"/>
</dbReference>
<dbReference type="Pfam" id="PF02797">
    <property type="entry name" value="Chal_sti_synt_C"/>
    <property type="match status" value="1"/>
</dbReference>
<dbReference type="SMR" id="A0A2W0CEP8"/>
<dbReference type="Proteomes" id="UP000247459">
    <property type="component" value="Unassembled WGS sequence"/>
</dbReference>
<protein>
    <submittedName>
        <fullName evidence="6">Chalcone</fullName>
    </submittedName>
</protein>
<organism evidence="6 7">
    <name type="scientific">Paenibacillus illinoisensis</name>
    <dbReference type="NCBI Taxonomy" id="59845"/>
    <lineage>
        <taxon>Bacteria</taxon>
        <taxon>Bacillati</taxon>
        <taxon>Bacillota</taxon>
        <taxon>Bacilli</taxon>
        <taxon>Bacillales</taxon>
        <taxon>Paenibacillaceae</taxon>
        <taxon>Paenibacillus</taxon>
    </lineage>
</organism>
<dbReference type="SUPFAM" id="SSF53901">
    <property type="entry name" value="Thiolase-like"/>
    <property type="match status" value="2"/>
</dbReference>
<comment type="caution">
    <text evidence="6">The sequence shown here is derived from an EMBL/GenBank/DDBJ whole genome shotgun (WGS) entry which is preliminary data.</text>
</comment>